<sequence length="69" mass="8129">MENIQAMTDAEVLFIRKDDVASLAKQKLLWATFLRIVAEREYVELEQRVFDLQRLSVKERYAALVLWSA</sequence>
<dbReference type="Proteomes" id="UP001221558">
    <property type="component" value="Chromosome"/>
</dbReference>
<reference evidence="1 2" key="1">
    <citation type="submission" date="2023-02" db="EMBL/GenBank/DDBJ databases">
        <title>Genome sequence of Sphingobacterium sp. KACC 22765.</title>
        <authorList>
            <person name="Kim S."/>
            <person name="Heo J."/>
            <person name="Kwon S.-W."/>
        </authorList>
    </citation>
    <scope>NUCLEOTIDE SEQUENCE [LARGE SCALE GENOMIC DNA]</scope>
    <source>
        <strain evidence="1 2">KACC 22765</strain>
    </source>
</reference>
<organism evidence="1 2">
    <name type="scientific">Sphingobacterium oryzagri</name>
    <dbReference type="NCBI Taxonomy" id="3025669"/>
    <lineage>
        <taxon>Bacteria</taxon>
        <taxon>Pseudomonadati</taxon>
        <taxon>Bacteroidota</taxon>
        <taxon>Sphingobacteriia</taxon>
        <taxon>Sphingobacteriales</taxon>
        <taxon>Sphingobacteriaceae</taxon>
        <taxon>Sphingobacterium</taxon>
    </lineage>
</organism>
<evidence type="ECO:0000313" key="1">
    <source>
        <dbReference type="EMBL" id="WDF70078.1"/>
    </source>
</evidence>
<dbReference type="RefSeq" id="WP_274268785.1">
    <property type="nucleotide sequence ID" value="NZ_CP117880.1"/>
</dbReference>
<name>A0ABY7WNT3_9SPHI</name>
<proteinExistence type="predicted"/>
<keyword evidence="2" id="KW-1185">Reference proteome</keyword>
<evidence type="ECO:0000313" key="2">
    <source>
        <dbReference type="Proteomes" id="UP001221558"/>
    </source>
</evidence>
<dbReference type="EMBL" id="CP117880">
    <property type="protein sequence ID" value="WDF70078.1"/>
    <property type="molecule type" value="Genomic_DNA"/>
</dbReference>
<accession>A0ABY7WNT3</accession>
<dbReference type="InterPro" id="IPR014710">
    <property type="entry name" value="RmlC-like_jellyroll"/>
</dbReference>
<dbReference type="InterPro" id="IPR018490">
    <property type="entry name" value="cNMP-bd_dom_sf"/>
</dbReference>
<protein>
    <submittedName>
        <fullName evidence="1">Uncharacterized protein</fullName>
    </submittedName>
</protein>
<dbReference type="Gene3D" id="2.60.120.10">
    <property type="entry name" value="Jelly Rolls"/>
    <property type="match status" value="1"/>
</dbReference>
<dbReference type="SUPFAM" id="SSF51206">
    <property type="entry name" value="cAMP-binding domain-like"/>
    <property type="match status" value="1"/>
</dbReference>
<gene>
    <name evidence="1" type="ORF">PQ465_06785</name>
</gene>